<sequence length="534" mass="59002">MKLRPAVAEDFGRLPTEIPSFGHNGGPPLDLLLLYQKRLLETTAVCAVVVVEKSRRIGYTWAIAADAVLTSAAEKSAKGMDTLYIGYNLDMAREFIDTCGAWARLFDRACSAMSEELFDDGSDDGIKAFRITFASGFEIVALASRPRSLRGRQGYVIIDEAAFHDDLAELLKSAMALLIWGGKVAVISTHNGTAHPFNGLVEECRAGKKPYAVLRVTFDDALKDGLYKRICLVKGEEWTAEKEAAWRAEIVGSYGDAADEELHVIPKNKGGVWLPRELVLARMSADIPVLRWECEPGFVDLPDYARRAVASAWCDETLLPHLQRLDPSRMSVYGHDYARLRDASIGMPAQIMSDLTLRAAFMLELRNVPDEEQKLIVRFVLDRLPRFVKGALDAGGNGASLAERMRQLFGPARIEEVKFSTEWYRVNMPPFKAALEGASILLPKDPDVLVDFGQLEMRDGVAQLKRQQARTTGADGNKRHGDAAIAAVLAHYASRLPFAEYDYTPARTAEAAHRRGLPDHSEDDDRGLFGAGGY</sequence>
<comment type="caution">
    <text evidence="2">The sequence shown here is derived from an EMBL/GenBank/DDBJ whole genome shotgun (WGS) entry which is preliminary data.</text>
</comment>
<organism evidence="2 3">
    <name type="scientific">Azospirillum picis</name>
    <dbReference type="NCBI Taxonomy" id="488438"/>
    <lineage>
        <taxon>Bacteria</taxon>
        <taxon>Pseudomonadati</taxon>
        <taxon>Pseudomonadota</taxon>
        <taxon>Alphaproteobacteria</taxon>
        <taxon>Rhodospirillales</taxon>
        <taxon>Azospirillaceae</taxon>
        <taxon>Azospirillum</taxon>
    </lineage>
</organism>
<proteinExistence type="predicted"/>
<protein>
    <submittedName>
        <fullName evidence="2">Phage FluMu gp28-like protein</fullName>
    </submittedName>
</protein>
<accession>A0ABU0MPJ7</accession>
<reference evidence="2 3" key="1">
    <citation type="submission" date="2023-07" db="EMBL/GenBank/DDBJ databases">
        <title>Genomic Encyclopedia of Type Strains, Phase IV (KMG-IV): sequencing the most valuable type-strain genomes for metagenomic binning, comparative biology and taxonomic classification.</title>
        <authorList>
            <person name="Goeker M."/>
        </authorList>
    </citation>
    <scope>NUCLEOTIDE SEQUENCE [LARGE SCALE GENOMIC DNA]</scope>
    <source>
        <strain evidence="2 3">DSM 19922</strain>
    </source>
</reference>
<name>A0ABU0MPJ7_9PROT</name>
<dbReference type="PIRSF" id="PIRSF007056">
    <property type="entry name" value="UCP007056"/>
    <property type="match status" value="1"/>
</dbReference>
<dbReference type="InterPro" id="IPR012036">
    <property type="entry name" value="Phage_Mu_Gp28"/>
</dbReference>
<dbReference type="InterPro" id="IPR027417">
    <property type="entry name" value="P-loop_NTPase"/>
</dbReference>
<dbReference type="Proteomes" id="UP001244552">
    <property type="component" value="Unassembled WGS sequence"/>
</dbReference>
<dbReference type="Gene3D" id="3.30.420.240">
    <property type="match status" value="1"/>
</dbReference>
<evidence type="ECO:0000256" key="1">
    <source>
        <dbReference type="SAM" id="MobiDB-lite"/>
    </source>
</evidence>
<evidence type="ECO:0000313" key="3">
    <source>
        <dbReference type="Proteomes" id="UP001244552"/>
    </source>
</evidence>
<feature type="region of interest" description="Disordered" evidence="1">
    <location>
        <begin position="512"/>
        <end position="534"/>
    </location>
</feature>
<keyword evidence="3" id="KW-1185">Reference proteome</keyword>
<dbReference type="RefSeq" id="WP_209985200.1">
    <property type="nucleotide sequence ID" value="NZ_JAGINO010000016.1"/>
</dbReference>
<gene>
    <name evidence="2" type="ORF">QO018_004006</name>
</gene>
<dbReference type="Gene3D" id="3.40.50.300">
    <property type="entry name" value="P-loop containing nucleotide triphosphate hydrolases"/>
    <property type="match status" value="1"/>
</dbReference>
<evidence type="ECO:0000313" key="2">
    <source>
        <dbReference type="EMBL" id="MDQ0535128.1"/>
    </source>
</evidence>
<dbReference type="EMBL" id="JAUSVU010000016">
    <property type="protein sequence ID" value="MDQ0535128.1"/>
    <property type="molecule type" value="Genomic_DNA"/>
</dbReference>